<accession>A0A1W1UCW1</accession>
<proteinExistence type="predicted"/>
<organism evidence="3 4">
    <name type="scientific">Deinococcus hopiensis KR-140</name>
    <dbReference type="NCBI Taxonomy" id="695939"/>
    <lineage>
        <taxon>Bacteria</taxon>
        <taxon>Thermotogati</taxon>
        <taxon>Deinococcota</taxon>
        <taxon>Deinococci</taxon>
        <taxon>Deinococcales</taxon>
        <taxon>Deinococcaceae</taxon>
        <taxon>Deinococcus</taxon>
    </lineage>
</organism>
<keyword evidence="4" id="KW-1185">Reference proteome</keyword>
<keyword evidence="3" id="KW-0238">DNA-binding</keyword>
<sequence length="790" mass="86250">MLSLNALGVPQIRYGSQPLSVRGKPLGLLCWLALRGPASRAEATELLWPGEGSATLRQHLYLLRKLPGAAQWWSDEAQLRVHVQTDVAFLDTPLDAAGRERALEALSATLLEGLEHLPDPFVEWLELERQRLSLLRRTLLFDTALTRLAEGEIDLAAERLKLLLRLDPLHESACRELMRLEVERGQAQEALSQFETLREQLRREMNASPLPETVELARCLAAPPGGAEPEGVALLTLRQAVEVAGGERPELLARMLDQDPLTVAVNLDRLREAQLPRPVLAPTVLTVLHRRAAQALEELGGPDEAVADHLLRAGRPTEAGTVLVRAASAVRGTPDAARLARRALEYSPPVTDQARALGLLFSQAELTRDLAELEVLNAQLAALAFASQDDALYFQLYRQRMSAARTGGDLETALNWAEEALSLALRVGEPEWRAEAELMRGITLYFQGHLSGAEEALLRALEARTVETRLRAHSSLGGVYGTSDRLPEALEQQEACLTLSRAHAPRSMTAQVLYNLATTALRAGRWSRAGEGFREAALIFRETGAVALEAQALSALAHLHHTQGHFGEAWNTAGEVLELTAQGSMPAAVTALGVLADIARRCGQQEEAHRRYEQAHAAAVALGEPRQILLTAHNLTLLGVIRGDAPQRHLLAAMQEVGMEAQREECRAELALFTQDKATFTWASTTGSEAAVPLARALMDLAQLRASLRGWTATQAVEAAELQAIRAALPREEVTALTLWAAWHEGQGQREEAVRLHAEAEACARVQAQGLSRTLRAAYLTQVEQGWTTS</sequence>
<dbReference type="PANTHER" id="PTHR35807">
    <property type="entry name" value="TRANSCRIPTIONAL REGULATOR REDD-RELATED"/>
    <property type="match status" value="1"/>
</dbReference>
<dbReference type="AlphaFoldDB" id="A0A1W1UCW1"/>
<evidence type="ECO:0000313" key="3">
    <source>
        <dbReference type="EMBL" id="SMB78890.1"/>
    </source>
</evidence>
<evidence type="ECO:0000313" key="4">
    <source>
        <dbReference type="Proteomes" id="UP000192582"/>
    </source>
</evidence>
<dbReference type="GO" id="GO:0003677">
    <property type="term" value="F:DNA binding"/>
    <property type="evidence" value="ECO:0007669"/>
    <property type="project" value="UniProtKB-KW"/>
</dbReference>
<reference evidence="3 4" key="1">
    <citation type="submission" date="2017-04" db="EMBL/GenBank/DDBJ databases">
        <authorList>
            <person name="Afonso C.L."/>
            <person name="Miller P.J."/>
            <person name="Scott M.A."/>
            <person name="Spackman E."/>
            <person name="Goraichik I."/>
            <person name="Dimitrov K.M."/>
            <person name="Suarez D.L."/>
            <person name="Swayne D.E."/>
        </authorList>
    </citation>
    <scope>NUCLEOTIDE SEQUENCE [LARGE SCALE GENOMIC DNA]</scope>
    <source>
        <strain evidence="3 4">KR-140</strain>
    </source>
</reference>
<gene>
    <name evidence="3" type="ORF">SAMN00790413_05679</name>
</gene>
<dbReference type="STRING" id="695939.SAMN00790413_05679"/>
<evidence type="ECO:0000256" key="1">
    <source>
        <dbReference type="SAM" id="Coils"/>
    </source>
</evidence>
<dbReference type="InterPro" id="IPR011990">
    <property type="entry name" value="TPR-like_helical_dom_sf"/>
</dbReference>
<name>A0A1W1UCW1_9DEIO</name>
<dbReference type="SMART" id="SM01043">
    <property type="entry name" value="BTAD"/>
    <property type="match status" value="1"/>
</dbReference>
<dbReference type="Pfam" id="PF03704">
    <property type="entry name" value="BTAD"/>
    <property type="match status" value="1"/>
</dbReference>
<keyword evidence="1" id="KW-0175">Coiled coil</keyword>
<dbReference type="SUPFAM" id="SSF48452">
    <property type="entry name" value="TPR-like"/>
    <property type="match status" value="3"/>
</dbReference>
<evidence type="ECO:0000259" key="2">
    <source>
        <dbReference type="SMART" id="SM01043"/>
    </source>
</evidence>
<dbReference type="InterPro" id="IPR051677">
    <property type="entry name" value="AfsR-DnrI-RedD_regulator"/>
</dbReference>
<feature type="domain" description="Bacterial transcriptional activator" evidence="2">
    <location>
        <begin position="85"/>
        <end position="221"/>
    </location>
</feature>
<dbReference type="Gene3D" id="1.25.40.10">
    <property type="entry name" value="Tetratricopeptide repeat domain"/>
    <property type="match status" value="3"/>
</dbReference>
<dbReference type="RefSeq" id="WP_084045338.1">
    <property type="nucleotide sequence ID" value="NZ_FWWU01000003.1"/>
</dbReference>
<dbReference type="Proteomes" id="UP000192582">
    <property type="component" value="Unassembled WGS sequence"/>
</dbReference>
<protein>
    <submittedName>
        <fullName evidence="3">DNA-binding transcriptional activator of the SARP family</fullName>
    </submittedName>
</protein>
<dbReference type="InterPro" id="IPR005158">
    <property type="entry name" value="BTAD"/>
</dbReference>
<dbReference type="EMBL" id="FWWU01000003">
    <property type="protein sequence ID" value="SMB78890.1"/>
    <property type="molecule type" value="Genomic_DNA"/>
</dbReference>
<feature type="coiled-coil region" evidence="1">
    <location>
        <begin position="177"/>
        <end position="207"/>
    </location>
</feature>